<sequence length="81" mass="9411">MSARHLLLDRQRRRRARIEALIERLIDALDTMDVPFVDLEPEEDDDSEAEGSLHSFTLNTCVKPVRHLRRVVCRDQADARA</sequence>
<gene>
    <name evidence="1" type="ORF">RQ831_03875</name>
</gene>
<reference evidence="1 2" key="1">
    <citation type="journal article" date="2019" name="Microb. Pathog.">
        <title>Comparison of VITEK 2, MALDI-TOF MS, 16S rRNA gene sequencing, and whole-genome sequencing for identification of Roseomonas mucosa.</title>
        <authorList>
            <person name="Rudolph W.W."/>
            <person name="Gunzer F."/>
            <person name="Trauth M."/>
            <person name="Bunk B."/>
            <person name="Bigge R."/>
            <person name="Schrottner P."/>
        </authorList>
    </citation>
    <scope>NUCLEOTIDE SEQUENCE [LARGE SCALE GENOMIC DNA]</scope>
    <source>
        <strain evidence="1 2">DSM 103800</strain>
    </source>
</reference>
<dbReference type="RefSeq" id="WP_314280360.1">
    <property type="nucleotide sequence ID" value="NZ_JAVVDO010000004.1"/>
</dbReference>
<dbReference type="Proteomes" id="UP001258945">
    <property type="component" value="Unassembled WGS sequence"/>
</dbReference>
<proteinExistence type="predicted"/>
<evidence type="ECO:0000313" key="1">
    <source>
        <dbReference type="EMBL" id="MDT8330179.1"/>
    </source>
</evidence>
<organism evidence="1 2">
    <name type="scientific">Roseomonas gilardii</name>
    <dbReference type="NCBI Taxonomy" id="257708"/>
    <lineage>
        <taxon>Bacteria</taxon>
        <taxon>Pseudomonadati</taxon>
        <taxon>Pseudomonadota</taxon>
        <taxon>Alphaproteobacteria</taxon>
        <taxon>Acetobacterales</taxon>
        <taxon>Roseomonadaceae</taxon>
        <taxon>Roseomonas</taxon>
    </lineage>
</organism>
<dbReference type="EMBL" id="JAVVDO010000004">
    <property type="protein sequence ID" value="MDT8330179.1"/>
    <property type="molecule type" value="Genomic_DNA"/>
</dbReference>
<accession>A0ABU3MCP2</accession>
<evidence type="ECO:0000313" key="2">
    <source>
        <dbReference type="Proteomes" id="UP001258945"/>
    </source>
</evidence>
<keyword evidence="2" id="KW-1185">Reference proteome</keyword>
<comment type="caution">
    <text evidence="1">The sequence shown here is derived from an EMBL/GenBank/DDBJ whole genome shotgun (WGS) entry which is preliminary data.</text>
</comment>
<name>A0ABU3MCP2_9PROT</name>
<protein>
    <submittedName>
        <fullName evidence="1">Uncharacterized protein</fullName>
    </submittedName>
</protein>